<gene>
    <name evidence="1" type="ORF">PAESOLCIP111_02558</name>
</gene>
<dbReference type="Proteomes" id="UP000693672">
    <property type="component" value="Unassembled WGS sequence"/>
</dbReference>
<evidence type="ECO:0000313" key="2">
    <source>
        <dbReference type="Proteomes" id="UP000693672"/>
    </source>
</evidence>
<name>A0A916K0Y8_9BACL</name>
<protein>
    <submittedName>
        <fullName evidence="1">Uncharacterized protein</fullName>
    </submittedName>
</protein>
<evidence type="ECO:0000313" key="1">
    <source>
        <dbReference type="EMBL" id="CAG7623753.1"/>
    </source>
</evidence>
<dbReference type="InterPro" id="IPR032329">
    <property type="entry name" value="DUF4855"/>
</dbReference>
<dbReference type="Pfam" id="PF16147">
    <property type="entry name" value="DUF4855"/>
    <property type="match status" value="1"/>
</dbReference>
<comment type="caution">
    <text evidence="1">The sequence shown here is derived from an EMBL/GenBank/DDBJ whole genome shotgun (WGS) entry which is preliminary data.</text>
</comment>
<accession>A0A916K0Y8</accession>
<sequence length="337" mass="39261">MIPASSSGFLSPTAYQLRNHVCVLPCGSLLDDTPLKWTDAQLQYYAKYILNGQPIDSMFKGFIFNAVRTRDSHFIYPLYVGFGEPSERIDWQQWIDALFAPDANFQALHRVTGTEKVDIWVSIPYPHPYQRSFGVVQGRNLDFEVATDRFAAVIWWIDQFMNRWNSRKDLHDRLEFRGFLWQRETIDASDENLVKWVNGAISARKLLSMWLANYGSGGIIKWSELGFHLTLLNTNYTGNTSYDTSWIRNACLFSRHYHTGIQITWGKGLIYNATHQLDYFNLGLASMSRYMNESFLVYPFPNQTLDTLYREKLIDYIRLYTFVKGLYVKTNYPGIAY</sequence>
<dbReference type="RefSeq" id="WP_218092338.1">
    <property type="nucleotide sequence ID" value="NZ_CAJVAS010000009.1"/>
</dbReference>
<dbReference type="EMBL" id="CAJVAS010000009">
    <property type="protein sequence ID" value="CAG7623753.1"/>
    <property type="molecule type" value="Genomic_DNA"/>
</dbReference>
<proteinExistence type="predicted"/>
<dbReference type="AlphaFoldDB" id="A0A916K0Y8"/>
<reference evidence="1" key="1">
    <citation type="submission" date="2021-06" db="EMBL/GenBank/DDBJ databases">
        <authorList>
            <person name="Criscuolo A."/>
        </authorList>
    </citation>
    <scope>NUCLEOTIDE SEQUENCE</scope>
    <source>
        <strain evidence="1">CIP111600</strain>
    </source>
</reference>
<keyword evidence="2" id="KW-1185">Reference proteome</keyword>
<organism evidence="1 2">
    <name type="scientific">Paenibacillus solanacearum</name>
    <dbReference type="NCBI Taxonomy" id="2048548"/>
    <lineage>
        <taxon>Bacteria</taxon>
        <taxon>Bacillati</taxon>
        <taxon>Bacillota</taxon>
        <taxon>Bacilli</taxon>
        <taxon>Bacillales</taxon>
        <taxon>Paenibacillaceae</taxon>
        <taxon>Paenibacillus</taxon>
    </lineage>
</organism>